<dbReference type="GO" id="GO:0005198">
    <property type="term" value="F:structural molecule activity"/>
    <property type="evidence" value="ECO:0007669"/>
    <property type="project" value="UniProtKB-UniRule"/>
</dbReference>
<feature type="domain" description="Flagellin N-terminal" evidence="4">
    <location>
        <begin position="3"/>
        <end position="138"/>
    </location>
</feature>
<dbReference type="Gene3D" id="1.20.1330.10">
    <property type="entry name" value="f41 fragment of flagellin, N-terminal domain"/>
    <property type="match status" value="2"/>
</dbReference>
<evidence type="ECO:0000256" key="1">
    <source>
        <dbReference type="ARBA" id="ARBA00005709"/>
    </source>
</evidence>
<dbReference type="EMBL" id="PGXC01000001">
    <property type="protein sequence ID" value="PKK91996.1"/>
    <property type="molecule type" value="Genomic_DNA"/>
</dbReference>
<dbReference type="PANTHER" id="PTHR42792:SF2">
    <property type="entry name" value="FLAGELLIN"/>
    <property type="match status" value="1"/>
</dbReference>
<dbReference type="InterPro" id="IPR042187">
    <property type="entry name" value="Flagellin_C_sub2"/>
</dbReference>
<gene>
    <name evidence="6" type="ORF">CVV64_00855</name>
</gene>
<comment type="function">
    <text evidence="3">Flagellin is the subunit protein which polymerizes to form the filaments of bacterial flagella.</text>
</comment>
<evidence type="ECO:0000259" key="5">
    <source>
        <dbReference type="Pfam" id="PF00700"/>
    </source>
</evidence>
<comment type="caution">
    <text evidence="6">The sequence shown here is derived from an EMBL/GenBank/DDBJ whole genome shotgun (WGS) entry which is preliminary data.</text>
</comment>
<dbReference type="InterPro" id="IPR001029">
    <property type="entry name" value="Flagellin_N"/>
</dbReference>
<protein>
    <recommendedName>
        <fullName evidence="3">Flagellin</fullName>
    </recommendedName>
</protein>
<dbReference type="InterPro" id="IPR046358">
    <property type="entry name" value="Flagellin_C"/>
</dbReference>
<dbReference type="Pfam" id="PF00669">
    <property type="entry name" value="Flagellin_N"/>
    <property type="match status" value="1"/>
</dbReference>
<dbReference type="InterPro" id="IPR001492">
    <property type="entry name" value="Flagellin"/>
</dbReference>
<comment type="similarity">
    <text evidence="1 3">Belongs to the bacterial flagellin family.</text>
</comment>
<comment type="subcellular location">
    <subcellularLocation>
        <location evidence="3">Secreted</location>
    </subcellularLocation>
    <subcellularLocation>
        <location evidence="3">Bacterial flagellum</location>
    </subcellularLocation>
</comment>
<proteinExistence type="inferred from homology"/>
<feature type="domain" description="Flagellin C-terminal" evidence="5">
    <location>
        <begin position="502"/>
        <end position="586"/>
    </location>
</feature>
<dbReference type="AlphaFoldDB" id="A0A2N1PUL3"/>
<sequence>MRVNNNIYAQNAYRNLSDTSGRLGKSLEKLSSGLRINRAADDAAGLGVSEKLRSQVSGLQVAMDNSQDGIAVIQTAEGALDRTHAILRRIRDLTESAANGDKTDDDRAKYQSEVDQLIDEIDRISTTTEYNTKKLLNGALGATTTQDSSKLNQNSVLASGSANKSMIESVSITGTMGAKGVYTVELNSTLDATTDKVANTQYAALRAFDFTGAGAADDGTAVGTVAGTNWEGTHTLAQAYNMSAPGGETETITLRQPSTGKEMSVTLSGEDTINEAIKKMQDAIDAQGMEIDVLWNPDANMDNAVDEGTFQFESRVRGSESNFFMTGFNSSGTQKIIGNRADNGTLVDDAGTGGVNDEVQADGIYGGDGLGAQATVLTANDLSVLVYDPNGSITSVTSHSSNFKSDMLSTDAFKVIDNTGYHQGIQGLEFKLNVDNVDAGWTAQQYNAGIDVSGVLTLQAGPNKGADHRISVAIDDMGAEALGIRGLDVSTQESAQNLIDAEKVDNAIRTVSEQRGNLGALQNRLEHTIKNLGVTKENLASSESRIRDADMAKEMMEFTRNQIMQQAGTAMLSQANMVNQSVLQLLG</sequence>
<dbReference type="Gene3D" id="6.10.10.10">
    <property type="entry name" value="Flagellar export chaperone, C-terminal domain"/>
    <property type="match status" value="1"/>
</dbReference>
<dbReference type="GO" id="GO:0005576">
    <property type="term" value="C:extracellular region"/>
    <property type="evidence" value="ECO:0007669"/>
    <property type="project" value="UniProtKB-SubCell"/>
</dbReference>
<name>A0A2N1PUL3_9BACT</name>
<dbReference type="PANTHER" id="PTHR42792">
    <property type="entry name" value="FLAGELLIN"/>
    <property type="match status" value="1"/>
</dbReference>
<reference evidence="6 7" key="1">
    <citation type="journal article" date="2017" name="ISME J.">
        <title>Potential for microbial H2 and metal transformations associated with novel bacteria and archaea in deep terrestrial subsurface sediments.</title>
        <authorList>
            <person name="Hernsdorf A.W."/>
            <person name="Amano Y."/>
            <person name="Miyakawa K."/>
            <person name="Ise K."/>
            <person name="Suzuki Y."/>
            <person name="Anantharaman K."/>
            <person name="Probst A."/>
            <person name="Burstein D."/>
            <person name="Thomas B.C."/>
            <person name="Banfield J.F."/>
        </authorList>
    </citation>
    <scope>NUCLEOTIDE SEQUENCE [LARGE SCALE GENOMIC DNA]</scope>
    <source>
        <strain evidence="6">HGW-Wallbacteria-1</strain>
    </source>
</reference>
<dbReference type="PRINTS" id="PR00207">
    <property type="entry name" value="FLAGELLIN"/>
</dbReference>
<evidence type="ECO:0000256" key="2">
    <source>
        <dbReference type="ARBA" id="ARBA00023143"/>
    </source>
</evidence>
<accession>A0A2N1PUL3</accession>
<keyword evidence="3" id="KW-0964">Secreted</keyword>
<dbReference type="Proteomes" id="UP000233256">
    <property type="component" value="Unassembled WGS sequence"/>
</dbReference>
<evidence type="ECO:0000259" key="4">
    <source>
        <dbReference type="Pfam" id="PF00669"/>
    </source>
</evidence>
<keyword evidence="2 3" id="KW-0975">Bacterial flagellum</keyword>
<dbReference type="Pfam" id="PF00700">
    <property type="entry name" value="Flagellin_C"/>
    <property type="match status" value="1"/>
</dbReference>
<evidence type="ECO:0000313" key="6">
    <source>
        <dbReference type="EMBL" id="PKK91996.1"/>
    </source>
</evidence>
<dbReference type="SUPFAM" id="SSF64518">
    <property type="entry name" value="Phase 1 flagellin"/>
    <property type="match status" value="2"/>
</dbReference>
<evidence type="ECO:0000256" key="3">
    <source>
        <dbReference type="RuleBase" id="RU362073"/>
    </source>
</evidence>
<organism evidence="6 7">
    <name type="scientific">Candidatus Wallbacteria bacterium HGW-Wallbacteria-1</name>
    <dbReference type="NCBI Taxonomy" id="2013854"/>
    <lineage>
        <taxon>Bacteria</taxon>
        <taxon>Candidatus Walliibacteriota</taxon>
    </lineage>
</organism>
<dbReference type="GO" id="GO:0009288">
    <property type="term" value="C:bacterial-type flagellum"/>
    <property type="evidence" value="ECO:0007669"/>
    <property type="project" value="UniProtKB-SubCell"/>
</dbReference>
<evidence type="ECO:0000313" key="7">
    <source>
        <dbReference type="Proteomes" id="UP000233256"/>
    </source>
</evidence>